<keyword evidence="1" id="KW-1133">Transmembrane helix</keyword>
<protein>
    <submittedName>
        <fullName evidence="2">Uncharacterized protein</fullName>
    </submittedName>
</protein>
<evidence type="ECO:0000313" key="2">
    <source>
        <dbReference type="EMBL" id="APM40590.1"/>
    </source>
</evidence>
<keyword evidence="1" id="KW-0472">Membrane</keyword>
<feature type="transmembrane region" description="Helical" evidence="1">
    <location>
        <begin position="6"/>
        <end position="28"/>
    </location>
</feature>
<sequence length="59" mass="6374">MSETIIALGFICATALGLTAMVIVGTYFKDKLEIKGKSSVHKLTENEISITAEDKNSKN</sequence>
<proteinExistence type="predicted"/>
<organism evidence="2 3">
    <name type="scientific">Clostridium kluyveri</name>
    <dbReference type="NCBI Taxonomy" id="1534"/>
    <lineage>
        <taxon>Bacteria</taxon>
        <taxon>Bacillati</taxon>
        <taxon>Bacillota</taxon>
        <taxon>Clostridia</taxon>
        <taxon>Eubacteriales</taxon>
        <taxon>Clostridiaceae</taxon>
        <taxon>Clostridium</taxon>
    </lineage>
</organism>
<keyword evidence="1" id="KW-0812">Transmembrane</keyword>
<evidence type="ECO:0000313" key="3">
    <source>
        <dbReference type="Proteomes" id="UP000184604"/>
    </source>
</evidence>
<reference evidence="2 3" key="1">
    <citation type="submission" date="2016-12" db="EMBL/GenBank/DDBJ databases">
        <title>Complete genome sequence of Clostridium kluyveri JZZ isolated from the pit mud of a Chinese flavor liquor-making factory.</title>
        <authorList>
            <person name="Wang Y."/>
        </authorList>
    </citation>
    <scope>NUCLEOTIDE SEQUENCE [LARGE SCALE GENOMIC DNA]</scope>
    <source>
        <strain evidence="2 3">JZZ</strain>
    </source>
</reference>
<evidence type="ECO:0000256" key="1">
    <source>
        <dbReference type="SAM" id="Phobius"/>
    </source>
</evidence>
<name>A0A1L5FCN3_CLOKL</name>
<dbReference type="Proteomes" id="UP000184604">
    <property type="component" value="Chromosome"/>
</dbReference>
<gene>
    <name evidence="2" type="ORF">BS101_18615</name>
</gene>
<dbReference type="AlphaFoldDB" id="A0A1L5FCN3"/>
<dbReference type="OrthoDB" id="9922539at2"/>
<dbReference type="EMBL" id="CP018335">
    <property type="protein sequence ID" value="APM40590.1"/>
    <property type="molecule type" value="Genomic_DNA"/>
</dbReference>
<accession>A0A1L5FCN3</accession>